<organism evidence="2 3">
    <name type="scientific">Sphingomonas qilianensis</name>
    <dbReference type="NCBI Taxonomy" id="1736690"/>
    <lineage>
        <taxon>Bacteria</taxon>
        <taxon>Pseudomonadati</taxon>
        <taxon>Pseudomonadota</taxon>
        <taxon>Alphaproteobacteria</taxon>
        <taxon>Sphingomonadales</taxon>
        <taxon>Sphingomonadaceae</taxon>
        <taxon>Sphingomonas</taxon>
    </lineage>
</organism>
<keyword evidence="1" id="KW-1277">Toxin-antitoxin system</keyword>
<protein>
    <submittedName>
        <fullName evidence="2">Type II toxin-antitoxin system RelE/ParE family toxin</fullName>
    </submittedName>
</protein>
<dbReference type="Pfam" id="PF05016">
    <property type="entry name" value="ParE_toxin"/>
    <property type="match status" value="1"/>
</dbReference>
<reference evidence="2 3" key="1">
    <citation type="submission" date="2024-05" db="EMBL/GenBank/DDBJ databases">
        <authorList>
            <person name="Liu Q."/>
            <person name="Xin Y.-H."/>
        </authorList>
    </citation>
    <scope>NUCLEOTIDE SEQUENCE [LARGE SCALE GENOMIC DNA]</scope>
    <source>
        <strain evidence="2 3">CGMCC 1.15349</strain>
    </source>
</reference>
<dbReference type="RefSeq" id="WP_345864645.1">
    <property type="nucleotide sequence ID" value="NZ_JBDIMF010000004.1"/>
</dbReference>
<evidence type="ECO:0000256" key="1">
    <source>
        <dbReference type="ARBA" id="ARBA00022649"/>
    </source>
</evidence>
<proteinExistence type="predicted"/>
<sequence>MRIPISVPSARMAPGALSDLRKIRIYSKSAFGAAAARAYLLGLREVFGVIAGSPLIDIAERDLGDGIRSYAYRSHRIYYQLDPAGIVVVRILHQARDVPRAMGEHRD</sequence>
<dbReference type="InterPro" id="IPR007712">
    <property type="entry name" value="RelE/ParE_toxin"/>
</dbReference>
<evidence type="ECO:0000313" key="2">
    <source>
        <dbReference type="EMBL" id="MEN2786793.1"/>
    </source>
</evidence>
<evidence type="ECO:0000313" key="3">
    <source>
        <dbReference type="Proteomes" id="UP001404104"/>
    </source>
</evidence>
<name>A0ABU9XSI2_9SPHN</name>
<keyword evidence="3" id="KW-1185">Reference proteome</keyword>
<dbReference type="InterPro" id="IPR035093">
    <property type="entry name" value="RelE/ParE_toxin_dom_sf"/>
</dbReference>
<dbReference type="Gene3D" id="3.30.2310.20">
    <property type="entry name" value="RelE-like"/>
    <property type="match status" value="1"/>
</dbReference>
<dbReference type="Proteomes" id="UP001404104">
    <property type="component" value="Unassembled WGS sequence"/>
</dbReference>
<dbReference type="EMBL" id="JBDIMF010000004">
    <property type="protein sequence ID" value="MEN2786793.1"/>
    <property type="molecule type" value="Genomic_DNA"/>
</dbReference>
<accession>A0ABU9XSI2</accession>
<gene>
    <name evidence="2" type="ORF">ABC969_10220</name>
</gene>
<comment type="caution">
    <text evidence="2">The sequence shown here is derived from an EMBL/GenBank/DDBJ whole genome shotgun (WGS) entry which is preliminary data.</text>
</comment>